<dbReference type="PANTHER" id="PTHR44757">
    <property type="entry name" value="DIGUANYLATE CYCLASE DGCP"/>
    <property type="match status" value="1"/>
</dbReference>
<dbReference type="STRING" id="580166.AUP43_07305"/>
<dbReference type="OrthoDB" id="9812260at2"/>
<organism evidence="3 4">
    <name type="scientific">Oceanibaculum pacificum</name>
    <dbReference type="NCBI Taxonomy" id="580166"/>
    <lineage>
        <taxon>Bacteria</taxon>
        <taxon>Pseudomonadati</taxon>
        <taxon>Pseudomonadota</taxon>
        <taxon>Alphaproteobacteria</taxon>
        <taxon>Rhodospirillales</taxon>
        <taxon>Oceanibaculaceae</taxon>
        <taxon>Oceanibaculum</taxon>
    </lineage>
</organism>
<evidence type="ECO:0000313" key="3">
    <source>
        <dbReference type="EMBL" id="KZD09419.1"/>
    </source>
</evidence>
<dbReference type="InterPro" id="IPR043128">
    <property type="entry name" value="Rev_trsase/Diguanyl_cyclase"/>
</dbReference>
<comment type="caution">
    <text evidence="3">The sequence shown here is derived from an EMBL/GenBank/DDBJ whole genome shotgun (WGS) entry which is preliminary data.</text>
</comment>
<dbReference type="InterPro" id="IPR052155">
    <property type="entry name" value="Biofilm_reg_signaling"/>
</dbReference>
<dbReference type="InterPro" id="IPR001610">
    <property type="entry name" value="PAC"/>
</dbReference>
<dbReference type="PROSITE" id="PS50113">
    <property type="entry name" value="PAC"/>
    <property type="match status" value="1"/>
</dbReference>
<dbReference type="SMART" id="SM00086">
    <property type="entry name" value="PAC"/>
    <property type="match status" value="1"/>
</dbReference>
<protein>
    <submittedName>
        <fullName evidence="3">Diguanylate cyclase</fullName>
    </submittedName>
</protein>
<evidence type="ECO:0000313" key="4">
    <source>
        <dbReference type="Proteomes" id="UP000076400"/>
    </source>
</evidence>
<accession>A0A154W7B3</accession>
<dbReference type="InterPro" id="IPR029787">
    <property type="entry name" value="Nucleotide_cyclase"/>
</dbReference>
<evidence type="ECO:0000259" key="2">
    <source>
        <dbReference type="PROSITE" id="PS50887"/>
    </source>
</evidence>
<proteinExistence type="predicted"/>
<dbReference type="RefSeq" id="WP_067554862.1">
    <property type="nucleotide sequence ID" value="NZ_LPXN01000098.1"/>
</dbReference>
<dbReference type="Gene3D" id="3.30.450.20">
    <property type="entry name" value="PAS domain"/>
    <property type="match status" value="1"/>
</dbReference>
<dbReference type="InterPro" id="IPR000160">
    <property type="entry name" value="GGDEF_dom"/>
</dbReference>
<dbReference type="EMBL" id="LPXN01000098">
    <property type="protein sequence ID" value="KZD09419.1"/>
    <property type="molecule type" value="Genomic_DNA"/>
</dbReference>
<dbReference type="Pfam" id="PF00990">
    <property type="entry name" value="GGDEF"/>
    <property type="match status" value="1"/>
</dbReference>
<dbReference type="InterPro" id="IPR000700">
    <property type="entry name" value="PAS-assoc_C"/>
</dbReference>
<dbReference type="CDD" id="cd01949">
    <property type="entry name" value="GGDEF"/>
    <property type="match status" value="1"/>
</dbReference>
<dbReference type="PANTHER" id="PTHR44757:SF2">
    <property type="entry name" value="BIOFILM ARCHITECTURE MAINTENANCE PROTEIN MBAA"/>
    <property type="match status" value="1"/>
</dbReference>
<dbReference type="Gene3D" id="3.30.70.270">
    <property type="match status" value="1"/>
</dbReference>
<dbReference type="PROSITE" id="PS50887">
    <property type="entry name" value="GGDEF"/>
    <property type="match status" value="1"/>
</dbReference>
<dbReference type="SUPFAM" id="SSF55785">
    <property type="entry name" value="PYP-like sensor domain (PAS domain)"/>
    <property type="match status" value="1"/>
</dbReference>
<reference evidence="3 4" key="1">
    <citation type="submission" date="2015-12" db="EMBL/GenBank/DDBJ databases">
        <title>Genome sequence of Oceanibaculum pacificum MCCC 1A02656.</title>
        <authorList>
            <person name="Lu L."/>
            <person name="Lai Q."/>
            <person name="Shao Z."/>
            <person name="Qian P."/>
        </authorList>
    </citation>
    <scope>NUCLEOTIDE SEQUENCE [LARGE SCALE GENOMIC DNA]</scope>
    <source>
        <strain evidence="3 4">MCCC 1A02656</strain>
    </source>
</reference>
<dbReference type="InterPro" id="IPR035965">
    <property type="entry name" value="PAS-like_dom_sf"/>
</dbReference>
<dbReference type="NCBIfam" id="TIGR00254">
    <property type="entry name" value="GGDEF"/>
    <property type="match status" value="1"/>
</dbReference>
<feature type="domain" description="GGDEF" evidence="2">
    <location>
        <begin position="199"/>
        <end position="330"/>
    </location>
</feature>
<feature type="domain" description="PAC" evidence="1">
    <location>
        <begin position="122"/>
        <end position="173"/>
    </location>
</feature>
<sequence length="344" mass="37614">MRQSVLTQTIRRLVALRRRDAMVIDALKAELAAQRALIREQEASLAHSRKIFDRSSAAARIGVWECNLDGERLTWTDMVYDIFDLPRGSALDRGETVALYTPESAAELERRRTKAIEDGTGFSLDAEIVTRKGNRRWIRITATVERENGVAVRIFGMKQDITEEKILSDRTRYLAEYDVLTGLANRSSFQPALTGMIGGEGALLLVDLDGFKSINDTYGHAAGDYCLQQAALRLKGIGEVAEMVARIGGDEFAILVGPGSGHAALAALAQQIIERIGRPIDYAGDLLEIGASIGIAPFDGALESELLMKADSALYAAKAAGRNTFRLFNVGMDIWAKGRRRAVA</sequence>
<dbReference type="AlphaFoldDB" id="A0A154W7B3"/>
<gene>
    <name evidence="3" type="ORF">AUP43_07305</name>
</gene>
<dbReference type="SMART" id="SM00267">
    <property type="entry name" value="GGDEF"/>
    <property type="match status" value="1"/>
</dbReference>
<evidence type="ECO:0000259" key="1">
    <source>
        <dbReference type="PROSITE" id="PS50113"/>
    </source>
</evidence>
<dbReference type="SUPFAM" id="SSF55073">
    <property type="entry name" value="Nucleotide cyclase"/>
    <property type="match status" value="1"/>
</dbReference>
<dbReference type="Proteomes" id="UP000076400">
    <property type="component" value="Unassembled WGS sequence"/>
</dbReference>
<name>A0A154W7B3_9PROT</name>
<keyword evidence="4" id="KW-1185">Reference proteome</keyword>